<feature type="coiled-coil region" evidence="1">
    <location>
        <begin position="2055"/>
        <end position="2099"/>
    </location>
</feature>
<evidence type="ECO:0000256" key="2">
    <source>
        <dbReference type="SAM" id="MobiDB-lite"/>
    </source>
</evidence>
<keyword evidence="4" id="KW-1185">Reference proteome</keyword>
<feature type="compositionally biased region" description="Gly residues" evidence="2">
    <location>
        <begin position="2585"/>
        <end position="2598"/>
    </location>
</feature>
<dbReference type="SUPFAM" id="SSF56399">
    <property type="entry name" value="ADP-ribosylation"/>
    <property type="match status" value="1"/>
</dbReference>
<feature type="compositionally biased region" description="Polar residues" evidence="2">
    <location>
        <begin position="1396"/>
        <end position="1405"/>
    </location>
</feature>
<feature type="compositionally biased region" description="Polar residues" evidence="2">
    <location>
        <begin position="1774"/>
        <end position="1785"/>
    </location>
</feature>
<feature type="compositionally biased region" description="Acidic residues" evidence="2">
    <location>
        <begin position="2548"/>
        <end position="2563"/>
    </location>
</feature>
<keyword evidence="1" id="KW-0175">Coiled coil</keyword>
<dbReference type="Gene3D" id="3.90.176.10">
    <property type="entry name" value="Toxin ADP-ribosyltransferase, Chain A, domain 1"/>
    <property type="match status" value="1"/>
</dbReference>
<feature type="compositionally biased region" description="Basic and acidic residues" evidence="2">
    <location>
        <begin position="995"/>
        <end position="1059"/>
    </location>
</feature>
<feature type="compositionally biased region" description="Acidic residues" evidence="2">
    <location>
        <begin position="80"/>
        <end position="108"/>
    </location>
</feature>
<feature type="region of interest" description="Disordered" evidence="2">
    <location>
        <begin position="864"/>
        <end position="897"/>
    </location>
</feature>
<feature type="region of interest" description="Disordered" evidence="2">
    <location>
        <begin position="2722"/>
        <end position="2841"/>
    </location>
</feature>
<reference evidence="3 4" key="1">
    <citation type="submission" date="2016-11" db="EMBL/GenBank/DDBJ databases">
        <authorList>
            <person name="Jaros S."/>
            <person name="Januszkiewicz K."/>
            <person name="Wedrychowicz H."/>
        </authorList>
    </citation>
    <scope>NUCLEOTIDE SEQUENCE [LARGE SCALE GENOMIC DNA]</scope>
    <source>
        <strain evidence="3 4">CGMCC 4.5723</strain>
    </source>
</reference>
<feature type="region of interest" description="Disordered" evidence="2">
    <location>
        <begin position="1818"/>
        <end position="1843"/>
    </location>
</feature>
<feature type="compositionally biased region" description="Basic and acidic residues" evidence="2">
    <location>
        <begin position="2605"/>
        <end position="2625"/>
    </location>
</feature>
<feature type="compositionally biased region" description="Basic and acidic residues" evidence="2">
    <location>
        <begin position="1827"/>
        <end position="1841"/>
    </location>
</feature>
<proteinExistence type="predicted"/>
<feature type="compositionally biased region" description="Low complexity" evidence="2">
    <location>
        <begin position="2809"/>
        <end position="2820"/>
    </location>
</feature>
<feature type="compositionally biased region" description="Acidic residues" evidence="2">
    <location>
        <begin position="2797"/>
        <end position="2808"/>
    </location>
</feature>
<evidence type="ECO:0000313" key="3">
    <source>
        <dbReference type="EMBL" id="SHK94983.1"/>
    </source>
</evidence>
<dbReference type="STRING" id="758803.SAMN05421803_1474"/>
<feature type="region of interest" description="Disordered" evidence="2">
    <location>
        <begin position="1396"/>
        <end position="1431"/>
    </location>
</feature>
<feature type="coiled-coil region" evidence="1">
    <location>
        <begin position="2375"/>
        <end position="2402"/>
    </location>
</feature>
<feature type="compositionally biased region" description="Low complexity" evidence="2">
    <location>
        <begin position="2758"/>
        <end position="2773"/>
    </location>
</feature>
<feature type="region of interest" description="Disordered" evidence="2">
    <location>
        <begin position="622"/>
        <end position="687"/>
    </location>
</feature>
<feature type="region of interest" description="Disordered" evidence="2">
    <location>
        <begin position="1457"/>
        <end position="1541"/>
    </location>
</feature>
<sequence>PDPAVVGDLSWPKDLRSVLPPPGSTEVQVFSARVHDLDTLGPDGRSLTGETGEGSGTRRAPAEEPGGDERPAPVRRDPDRDDDPDDDPDDGSGAETTDDERDPADPDVYDGSLTVDRDGEAHDLDYLVGSRMVGPGRLRTDGVPAAIERSLRGMRPRMPRAVRDQVLAEVDRIARQEGMDPFFTGNGREVTVGTDGNRWSVRVKLSSDRPDGEGPPAYRHVPIREGEGTDAAIIGGQERTRTTASGDTLTRGARRGVSAKFTANPLYFGPTFLGDPIGPSLTVGGSGGSGLRSAARGGSAKATAVQAMDNSAPAEVYTADLRMDLGVTPPAGAPTRAPRPALVRDGMALVLSGKPDKRAEDAPAHIVLAPRPGDGDGGAPRRTPRTLHGGLPIKIERIVPHGGAEGTAPTHTDLGTWLADRLVPDGAEGATGTGAKARTARDLHRTLRTLFDNDSLQEYLPHLSRGPITLKVSQGDGTSRMVRLASSANEYRAFGHAPHLGELTRHDGSEHTVSASGGRSRSFGFSVGGGVNIELSLPGGGMTRIDVPTLEYVYSRTLDSETLTSSRTGSRRTIARDIAGTEDFLAYRVERDLSVHIEGEPAPHTFTGETVEIVSRGDADALDDAAGAGAGRRDPGENPRPPMAHLRGNTVTDLSGTTVIGFERTADDDGAADRDGDGDDGGRDAGPTVYERLQREVLDAVAERHPGMVIPDMARNRKDYALRPGNEEASFGEKKWREVYGLRRNYNVARENTLRVLDALAPDRLHSGDTDLTSDLGLTIDLAENAAVDPPLTLKGRELARPDSVTVHVHAAFGALAFDGRTPTETGVRLGGDAKSGAARGKGASHTLNLTAGAGLLRSRDADARGMGHRMGGASATLSGSRAHSSDTSRGVSHASDDTIFFPGGSDIWRGPVAFTARMSDYEGSDRARGTDQSTDLLAAPIRADYRVITPRVLTESARPGPRAGRHSHDELSTAQARALIEGPFSPAGDGDAAGGRDRRGERGRDGDGHRERRTGGDGRRGERAERDADGAERTGRERGPRDGETPEQARERRRAEDLVRVGGSVERINVGPASRTFELFSDFRRGLFQGFERKLRTYLNTTGGRTYYQELLSPTGMADDPSTTAPSGRRGRTEMSGGMRSPGDVRATTATRVEPERIEEFQQVEMQMITHGETGVEIGTSDTVTKSGTFRVGATGGGSANRTVDEAAQQDPDTAVAPAGAVRPIPVGGFGNTWNFFRSARGTTGKASFTSSTTIVPKAALGYAFRLAGRVSQAVELLHSRGVVVPQAWKTRFRGWTASVQDLLSGYISARDAQEAGIVLDRVTENEDGTLALTPQDDPADITDVRVRPGFEDSGRRVRPADPTAALETLVRRLRAQGYELTGDSRESLFSSLTTRLGNTSGTSEPVAVRVRRTSGSGEPNPGRGSDDARVYVELRTRERKVEYLASSDAVIESHTWTAGGGTSRSTGTGNTVGAEGVSLQPTPFRGDENPPGQEPGSRPLFVSPAASGGVSTSDTDTRALSQESTHTVQLETSGPYAKVEQDSELVLTLRGPDDLRVRAREDSGPIHTLYPYSYLDFSPRTEGTGDSDRASSPDTETGGGDRRPVAGIDDAPAPGRTALQALGDRARALFTGGRATRLPENLVMMPVAVENGGAAVRDTAAAVIARSLGWKPKASDRAGDRGYTAEGVARAREFTADRLHLDRRHSPIDSGLESVALKALFSRTAGDADGVALTDLGSTGWRITALPDFSGARVLDAVAGSRLSVTTQEKQTLAESSAHTSGTALDPSVRPAGLTTDKEVYDKHTGVLAGALNAPLGSTSATAADGRESSSAHPPRSETQRLGPAYLVEFDTTWLVSASAKGGGVHSGQTRGTVAAWVPRSDALRLGLVTPEQAARLDAEAERVHDAADVMGEHEKDYGRERGRLEEPVRDYVRAHGEHRTWLAEHAPGSDDGSRSGSSETADWAADRLEEARQAYRAQEERYRDGLHRYEESTRAWVRTLNGARREFDVPAAERPAPGGGPARTRVLSDTTLRDTVAAELDHRAGGEEADPSANLREKVDEMDGTVSDLQRRNDRAREENTKAAELLTRVETLLEDHAARTAAPGAGAATAPARVANLRPRVAAFLDDLDRLVAQERQDPAAVAALNRRRDALLAEAAALHAETEGRREAFEEQARDTRAVLDHALDRTRRPEGLLDGARDRITRVRAQALYNESLHRPMARDASDPARAALRGNVDRLGEGLRGARETARDLSGANDAARTRVDRITAAVDTVARRDLPRMAEGARLPAEVAALARPLVDDALTDLQDRVDRANGVFDRAPDPAPLGEAERLLGDRAAPVPPADPGLATPERVAGLGTRVADFERDLAAYAARAERGADEAQALRERHEALAEETRDLLGPVGERGLLVSTELGASRDAAGRAAGHVPPFRRLLDAAARELGNLRTRIDGADDAYGALIGPEGEARTDLDGLHTGMDGLDGRRTALETRVAAVEAAILDLTGTRIPALAAEVDALRPLNRDLRTLEARLDDLEVPAPTPRAEDSDGSDGSDSDSDDDDAPPPGTGRGGDTDSVRGGRTAPPGGGSAPSGRGGGESSTTTGDGDRGSRSRPVRTETAARDSDAALFDDAEGADTREAPPAYGAEQAPPAYPYSELLDRLRDGKDPLLPGSGGFKGLLDPDTLLPATGTTDVFVFPAFVPDSPEPARPPTMAETFADALNPTLAEPYSPTGSDQDMLDVHRRYATGTGGDPAAEQAGAPAHDGGAPADPAAQSPDWNAYVDLPDSPAPEQAREEADSDASMDDADSDGASSDGSESEGAPPPVPGDPSTYPGHVDGEGFRRFADTDEADAYGELILRDQDLAGLPLHRRPGEQRRAVFTYTASSWVNVVARAGDRATGQVVLNEWADADRDAAAAGEEASEGWDLYEVNDRTAPTLDDLREARGRPGLTPRQRNLVERVLADPDPEEALRDVLERSGESGAMAEFNGGRYPRLEDAERLMGILDAAIGQHLPEATAAVRTLYSMDHLTGFDGRDPRSVIGHVQRDPGYMSAALGDVPAVVGDSPDPIRIHLRLPAATPFLWVGDASLYPEQREIFLPRRLPYVIRQVRVRGREVLMLAEVLPPAGPGASG</sequence>
<feature type="compositionally biased region" description="Polar residues" evidence="2">
    <location>
        <begin position="876"/>
        <end position="891"/>
    </location>
</feature>
<name>A0A1M6WMH9_9ACTN</name>
<feature type="region of interest" description="Disordered" evidence="2">
    <location>
        <begin position="1774"/>
        <end position="1794"/>
    </location>
</feature>
<dbReference type="EMBL" id="FQZK01000047">
    <property type="protein sequence ID" value="SHK94983.1"/>
    <property type="molecule type" value="Genomic_DNA"/>
</dbReference>
<feature type="compositionally biased region" description="Basic and acidic residues" evidence="2">
    <location>
        <begin position="664"/>
        <end position="683"/>
    </location>
</feature>
<feature type="compositionally biased region" description="Basic and acidic residues" evidence="2">
    <location>
        <begin position="2658"/>
        <end position="2667"/>
    </location>
</feature>
<dbReference type="Proteomes" id="UP000184452">
    <property type="component" value="Unassembled WGS sequence"/>
</dbReference>
<evidence type="ECO:0000256" key="1">
    <source>
        <dbReference type="SAM" id="Coils"/>
    </source>
</evidence>
<evidence type="ECO:0000313" key="4">
    <source>
        <dbReference type="Proteomes" id="UP000184452"/>
    </source>
</evidence>
<feature type="region of interest" description="Disordered" evidence="2">
    <location>
        <begin position="1114"/>
        <end position="1150"/>
    </location>
</feature>
<feature type="region of interest" description="Disordered" evidence="2">
    <location>
        <begin position="953"/>
        <end position="1059"/>
    </location>
</feature>
<protein>
    <submittedName>
        <fullName evidence="3">Uncharacterized protein</fullName>
    </submittedName>
</protein>
<organism evidence="3 4">
    <name type="scientific">Nocardiopsis flavescens</name>
    <dbReference type="NCBI Taxonomy" id="758803"/>
    <lineage>
        <taxon>Bacteria</taxon>
        <taxon>Bacillati</taxon>
        <taxon>Actinomycetota</taxon>
        <taxon>Actinomycetes</taxon>
        <taxon>Streptosporangiales</taxon>
        <taxon>Nocardiopsidaceae</taxon>
        <taxon>Nocardiopsis</taxon>
    </lineage>
</organism>
<feature type="non-terminal residue" evidence="3">
    <location>
        <position position="1"/>
    </location>
</feature>
<gene>
    <name evidence="3" type="ORF">SAMN05421803_1474</name>
</gene>
<accession>A0A1M6WMH9</accession>
<feature type="compositionally biased region" description="Basic and acidic residues" evidence="2">
    <location>
        <begin position="67"/>
        <end position="79"/>
    </location>
</feature>
<feature type="region of interest" description="Disordered" evidence="2">
    <location>
        <begin position="1"/>
        <end position="117"/>
    </location>
</feature>
<feature type="region of interest" description="Disordered" evidence="2">
    <location>
        <begin position="1578"/>
        <end position="1614"/>
    </location>
</feature>
<feature type="coiled-coil region" evidence="1">
    <location>
        <begin position="2146"/>
        <end position="2177"/>
    </location>
</feature>
<feature type="region of interest" description="Disordered" evidence="2">
    <location>
        <begin position="2533"/>
        <end position="2675"/>
    </location>
</feature>
<dbReference type="PROSITE" id="PS51996">
    <property type="entry name" value="TR_MART"/>
    <property type="match status" value="1"/>
</dbReference>
<feature type="compositionally biased region" description="Low complexity" evidence="2">
    <location>
        <begin position="1465"/>
        <end position="1475"/>
    </location>
</feature>
<feature type="region of interest" description="Disordered" evidence="2">
    <location>
        <begin position="367"/>
        <end position="388"/>
    </location>
</feature>
<feature type="compositionally biased region" description="Polar residues" evidence="2">
    <location>
        <begin position="1511"/>
        <end position="1534"/>
    </location>
</feature>
<feature type="compositionally biased region" description="Polar residues" evidence="2">
    <location>
        <begin position="649"/>
        <end position="658"/>
    </location>
</feature>